<dbReference type="AlphaFoldDB" id="A0ABD3D9I0"/>
<protein>
    <submittedName>
        <fullName evidence="1">Uncharacterized protein</fullName>
    </submittedName>
</protein>
<evidence type="ECO:0000313" key="1">
    <source>
        <dbReference type="EMBL" id="KAL3637879.1"/>
    </source>
</evidence>
<keyword evidence="2" id="KW-1185">Reference proteome</keyword>
<dbReference type="Proteomes" id="UP001632038">
    <property type="component" value="Unassembled WGS sequence"/>
</dbReference>
<gene>
    <name evidence="1" type="ORF">CASFOL_018327</name>
</gene>
<evidence type="ECO:0000313" key="2">
    <source>
        <dbReference type="Proteomes" id="UP001632038"/>
    </source>
</evidence>
<organism evidence="1 2">
    <name type="scientific">Castilleja foliolosa</name>
    <dbReference type="NCBI Taxonomy" id="1961234"/>
    <lineage>
        <taxon>Eukaryota</taxon>
        <taxon>Viridiplantae</taxon>
        <taxon>Streptophyta</taxon>
        <taxon>Embryophyta</taxon>
        <taxon>Tracheophyta</taxon>
        <taxon>Spermatophyta</taxon>
        <taxon>Magnoliopsida</taxon>
        <taxon>eudicotyledons</taxon>
        <taxon>Gunneridae</taxon>
        <taxon>Pentapetalae</taxon>
        <taxon>asterids</taxon>
        <taxon>lamiids</taxon>
        <taxon>Lamiales</taxon>
        <taxon>Orobanchaceae</taxon>
        <taxon>Pedicularideae</taxon>
        <taxon>Castillejinae</taxon>
        <taxon>Castilleja</taxon>
    </lineage>
</organism>
<accession>A0ABD3D9I0</accession>
<proteinExistence type="predicted"/>
<dbReference type="EMBL" id="JAVIJP010000023">
    <property type="protein sequence ID" value="KAL3637879.1"/>
    <property type="molecule type" value="Genomic_DNA"/>
</dbReference>
<comment type="caution">
    <text evidence="1">The sequence shown here is derived from an EMBL/GenBank/DDBJ whole genome shotgun (WGS) entry which is preliminary data.</text>
</comment>
<reference evidence="2" key="1">
    <citation type="journal article" date="2024" name="IScience">
        <title>Strigolactones Initiate the Formation of Haustorium-like Structures in Castilleja.</title>
        <authorList>
            <person name="Buerger M."/>
            <person name="Peterson D."/>
            <person name="Chory J."/>
        </authorList>
    </citation>
    <scope>NUCLEOTIDE SEQUENCE [LARGE SCALE GENOMIC DNA]</scope>
</reference>
<sequence length="90" mass="10040">MGVEVVQSNLSVDGVGKVDIKFGCYGADEPPTGDLNKLYDSNLPKDAAAEWPEPAQIHSFYIVKYRPLEDENLKAKLDVAQRELLKNDVY</sequence>
<name>A0ABD3D9I0_9LAMI</name>